<gene>
    <name evidence="2" type="ORF">P4447_12690</name>
</gene>
<dbReference type="SUPFAM" id="SSF69572">
    <property type="entry name" value="Activating enzymes of the ubiquitin-like proteins"/>
    <property type="match status" value="1"/>
</dbReference>
<dbReference type="Proteomes" id="UP001330749">
    <property type="component" value="Unassembled WGS sequence"/>
</dbReference>
<accession>A0ABU6NBU3</accession>
<proteinExistence type="predicted"/>
<dbReference type="Pfam" id="PF00899">
    <property type="entry name" value="ThiF"/>
    <property type="match status" value="1"/>
</dbReference>
<dbReference type="RefSeq" id="WP_327968331.1">
    <property type="nucleotide sequence ID" value="NZ_JARMQG010000159.1"/>
</dbReference>
<dbReference type="EMBL" id="JARMQG010000159">
    <property type="protein sequence ID" value="MED3563292.1"/>
    <property type="molecule type" value="Genomic_DNA"/>
</dbReference>
<dbReference type="InterPro" id="IPR035985">
    <property type="entry name" value="Ubiquitin-activating_enz"/>
</dbReference>
<reference evidence="2 3" key="1">
    <citation type="submission" date="2023-03" db="EMBL/GenBank/DDBJ databases">
        <title>Bacillus Genome Sequencing.</title>
        <authorList>
            <person name="Dunlap C."/>
        </authorList>
    </citation>
    <scope>NUCLEOTIDE SEQUENCE [LARGE SCALE GENOMIC DNA]</scope>
    <source>
        <strain evidence="2 3">B-14544</strain>
    </source>
</reference>
<dbReference type="NCBIfam" id="TIGR03693">
    <property type="entry name" value="ocin_ThiF_like"/>
    <property type="match status" value="1"/>
</dbReference>
<name>A0ABU6NBU3_9BACI</name>
<dbReference type="InterPro" id="IPR022368">
    <property type="entry name" value="Thiazole_bacteriocin_mat_put"/>
</dbReference>
<protein>
    <submittedName>
        <fullName evidence="2">Thiazole-containing bacteriocin maturation protein</fullName>
    </submittedName>
</protein>
<comment type="caution">
    <text evidence="2">The sequence shown here is derived from an EMBL/GenBank/DDBJ whole genome shotgun (WGS) entry which is preliminary data.</text>
</comment>
<keyword evidence="3" id="KW-1185">Reference proteome</keyword>
<evidence type="ECO:0000313" key="3">
    <source>
        <dbReference type="Proteomes" id="UP001330749"/>
    </source>
</evidence>
<evidence type="ECO:0000313" key="2">
    <source>
        <dbReference type="EMBL" id="MED3563292.1"/>
    </source>
</evidence>
<sequence>MTNLTSSSRLKAKRDTFFLPDPKGGVYFRNNVSSFRMEGQTIYQWIEKLLPMFNGEQTLGALTEGLTGPYRDRVYEIAETLYKNGFVRDVSKDLPHQLNRQVIEKYASQIEFIENFVESGAYHFQEYRQAKVLTVGAGPFLISLVSALLESGLPKLNVVVTDTVPTNRLRLNELMQNARKIDSDVEIEEVPYRKGAGKNFWKQAIQPYDWILFVSQDGDLNELRHLNQVCQEEKKAFLPAICLEKVGLSGPLTHPESEGCFESAWRRIHQSLLETDVEPQSFSSTSGAILANVSAFEFFKKATGIADSNQDNQIYLLNLETMEGDWLSFITHPALTSKSIAPKLVEDLEVRLEQESDRNEKDLLLNYFSRLTSEEIGIFHIWEERNLPQLPLSQCYVQAVDPVSEGPAELLQEVICSGLTHDEARRNAGLMGIEMYVSKMINSPVYGFKNQTNQVGTNLPEGFIGIGTGETIAEAVCRGLQANLDEELKNRTGDQLNTVFGVPLGAIEDNICQFYLNALTTMSGSPAIGLKEDVLGFPVVWVRSNGCWYTGAGLNTTLALRNTLQQAILDAQNQNNSVERHEKESMIYLEKKDSKLEIPSCKEMTQLELLQSAIQVLNRKRKQLFVYDLSIEPFLKQGLAGVYGVQVREGDSK</sequence>
<organism evidence="2 3">
    <name type="scientific">Bacillus xiapuensis</name>
    <dbReference type="NCBI Taxonomy" id="2014075"/>
    <lineage>
        <taxon>Bacteria</taxon>
        <taxon>Bacillati</taxon>
        <taxon>Bacillota</taxon>
        <taxon>Bacilli</taxon>
        <taxon>Bacillales</taxon>
        <taxon>Bacillaceae</taxon>
        <taxon>Bacillus</taxon>
    </lineage>
</organism>
<feature type="domain" description="THIF-type NAD/FAD binding fold" evidence="1">
    <location>
        <begin position="175"/>
        <end position="323"/>
    </location>
</feature>
<evidence type="ECO:0000259" key="1">
    <source>
        <dbReference type="Pfam" id="PF00899"/>
    </source>
</evidence>
<dbReference type="InterPro" id="IPR000594">
    <property type="entry name" value="ThiF_NAD_FAD-bd"/>
</dbReference>
<dbReference type="Gene3D" id="3.40.50.720">
    <property type="entry name" value="NAD(P)-binding Rossmann-like Domain"/>
    <property type="match status" value="1"/>
</dbReference>